<keyword evidence="3" id="KW-1185">Reference proteome</keyword>
<feature type="signal peptide" evidence="1">
    <location>
        <begin position="1"/>
        <end position="19"/>
    </location>
</feature>
<dbReference type="OrthoDB" id="482707at2"/>
<evidence type="ECO:0000313" key="2">
    <source>
        <dbReference type="EMBL" id="SMF06163.1"/>
    </source>
</evidence>
<name>A0A1Y6BDS4_9BACT</name>
<dbReference type="RefSeq" id="WP_132316831.1">
    <property type="nucleotide sequence ID" value="NZ_FWZT01000004.1"/>
</dbReference>
<dbReference type="AlphaFoldDB" id="A0A1Y6BDS4"/>
<feature type="chain" id="PRO_5012215727" description="DUF4360 domain-containing protein" evidence="1">
    <location>
        <begin position="20"/>
        <end position="198"/>
    </location>
</feature>
<evidence type="ECO:0008006" key="4">
    <source>
        <dbReference type="Google" id="ProtNLM"/>
    </source>
</evidence>
<evidence type="ECO:0000256" key="1">
    <source>
        <dbReference type="SAM" id="SignalP"/>
    </source>
</evidence>
<keyword evidence="1" id="KW-0732">Signal</keyword>
<dbReference type="InterPro" id="IPR025649">
    <property type="entry name" value="DUF4360"/>
</dbReference>
<reference evidence="3" key="1">
    <citation type="submission" date="2017-04" db="EMBL/GenBank/DDBJ databases">
        <authorList>
            <person name="Varghese N."/>
            <person name="Submissions S."/>
        </authorList>
    </citation>
    <scope>NUCLEOTIDE SEQUENCE [LARGE SCALE GENOMIC DNA]</scope>
    <source>
        <strain evidence="3">RKEM611</strain>
    </source>
</reference>
<protein>
    <recommendedName>
        <fullName evidence="4">DUF4360 domain-containing protein</fullName>
    </recommendedName>
</protein>
<accession>A0A1Y6BDS4</accession>
<sequence>MKSIASFVLGLSMASSAFAGQVPEVVIDRGGVEFSGRGCMEDNLPLISVPQLTNNESGGNLDFIFDGFEVDNFEAKTLSRSCTIFTPIKVPPGYRVKVKSVAFEGETDLMAEGNANISVRHRLAGTVGAAYSESFDLSETFEVEQSFNVAEGWDYRGCGEDFSLKTTIKIRSRNGYISIDGGALKQPALSYKFEYDHC</sequence>
<dbReference type="STRING" id="1513793.SAMN06296036_104118"/>
<proteinExistence type="predicted"/>
<dbReference type="EMBL" id="FWZT01000004">
    <property type="protein sequence ID" value="SMF06163.1"/>
    <property type="molecule type" value="Genomic_DNA"/>
</dbReference>
<gene>
    <name evidence="2" type="ORF">SAMN06296036_104118</name>
</gene>
<organism evidence="2 3">
    <name type="scientific">Pseudobacteriovorax antillogorgiicola</name>
    <dbReference type="NCBI Taxonomy" id="1513793"/>
    <lineage>
        <taxon>Bacteria</taxon>
        <taxon>Pseudomonadati</taxon>
        <taxon>Bdellovibrionota</taxon>
        <taxon>Oligoflexia</taxon>
        <taxon>Oligoflexales</taxon>
        <taxon>Pseudobacteriovoracaceae</taxon>
        <taxon>Pseudobacteriovorax</taxon>
    </lineage>
</organism>
<dbReference type="Pfam" id="PF14273">
    <property type="entry name" value="DUF4360"/>
    <property type="match status" value="1"/>
</dbReference>
<dbReference type="Proteomes" id="UP000192907">
    <property type="component" value="Unassembled WGS sequence"/>
</dbReference>
<evidence type="ECO:0000313" key="3">
    <source>
        <dbReference type="Proteomes" id="UP000192907"/>
    </source>
</evidence>